<organism evidence="2 3">
    <name type="scientific">Echinococcus granulosus</name>
    <name type="common">Hydatid tapeworm</name>
    <dbReference type="NCBI Taxonomy" id="6210"/>
    <lineage>
        <taxon>Eukaryota</taxon>
        <taxon>Metazoa</taxon>
        <taxon>Spiralia</taxon>
        <taxon>Lophotrochozoa</taxon>
        <taxon>Platyhelminthes</taxon>
        <taxon>Cestoda</taxon>
        <taxon>Eucestoda</taxon>
        <taxon>Cyclophyllidea</taxon>
        <taxon>Taeniidae</taxon>
        <taxon>Echinococcus</taxon>
        <taxon>Echinococcus granulosus group</taxon>
    </lineage>
</organism>
<protein>
    <submittedName>
        <fullName evidence="2">Uncharacterized protein</fullName>
    </submittedName>
</protein>
<evidence type="ECO:0000256" key="1">
    <source>
        <dbReference type="SAM" id="Phobius"/>
    </source>
</evidence>
<keyword evidence="1" id="KW-0812">Transmembrane</keyword>
<keyword evidence="1" id="KW-1133">Transmembrane helix</keyword>
<keyword evidence="1" id="KW-0472">Membrane</keyword>
<evidence type="ECO:0000313" key="3">
    <source>
        <dbReference type="Proteomes" id="UP000019149"/>
    </source>
</evidence>
<dbReference type="CTD" id="36341974"/>
<name>W6UC90_ECHGR</name>
<keyword evidence="3" id="KW-1185">Reference proteome</keyword>
<comment type="caution">
    <text evidence="2">The sequence shown here is derived from an EMBL/GenBank/DDBJ whole genome shotgun (WGS) entry which is preliminary data.</text>
</comment>
<gene>
    <name evidence="2" type="ORF">EGR_06259</name>
</gene>
<sequence length="239" mass="27150">MEATDKYQNHCISNHKITTFASLRVEDEVGKDAGEVFCIQLKSTWRCHFSDLRHQSKRRMQTEVLHKQKSSNLSTYLGIPFVGCFLLLGLRITMMGFHHLFGWKCCTLFLVVTIVLVLRGDCVDHAALDDCVCASYVPGVCRVLGCSQSRNGPFGVGIVGLLRLLADLLKLIKKFNCIFRRSSCIALLGFFIGNFACDLLVYLFTVDILVLVMMDFLGILRCVRYDYFVKIYMKSVYVL</sequence>
<dbReference type="RefSeq" id="XP_024350031.1">
    <property type="nucleotide sequence ID" value="XM_024495508.1"/>
</dbReference>
<dbReference type="GeneID" id="36341974"/>
<dbReference type="EMBL" id="APAU02000054">
    <property type="protein sequence ID" value="EUB58835.1"/>
    <property type="molecule type" value="Genomic_DNA"/>
</dbReference>
<accession>W6UC90</accession>
<dbReference type="Proteomes" id="UP000019149">
    <property type="component" value="Unassembled WGS sequence"/>
</dbReference>
<dbReference type="KEGG" id="egl:EGR_06259"/>
<reference evidence="2 3" key="1">
    <citation type="journal article" date="2013" name="Nat. Genet.">
        <title>The genome of the hydatid tapeworm Echinococcus granulosus.</title>
        <authorList>
            <person name="Zheng H."/>
            <person name="Zhang W."/>
            <person name="Zhang L."/>
            <person name="Zhang Z."/>
            <person name="Li J."/>
            <person name="Lu G."/>
            <person name="Zhu Y."/>
            <person name="Wang Y."/>
            <person name="Huang Y."/>
            <person name="Liu J."/>
            <person name="Kang H."/>
            <person name="Chen J."/>
            <person name="Wang L."/>
            <person name="Chen A."/>
            <person name="Yu S."/>
            <person name="Gao Z."/>
            <person name="Jin L."/>
            <person name="Gu W."/>
            <person name="Wang Z."/>
            <person name="Zhao L."/>
            <person name="Shi B."/>
            <person name="Wen H."/>
            <person name="Lin R."/>
            <person name="Jones M.K."/>
            <person name="Brejova B."/>
            <person name="Vinar T."/>
            <person name="Zhao G."/>
            <person name="McManus D.P."/>
            <person name="Chen Z."/>
            <person name="Zhou Y."/>
            <person name="Wang S."/>
        </authorList>
    </citation>
    <scope>NUCLEOTIDE SEQUENCE [LARGE SCALE GENOMIC DNA]</scope>
</reference>
<feature type="transmembrane region" description="Helical" evidence="1">
    <location>
        <begin position="178"/>
        <end position="196"/>
    </location>
</feature>
<dbReference type="AlphaFoldDB" id="W6UC90"/>
<feature type="transmembrane region" description="Helical" evidence="1">
    <location>
        <begin position="100"/>
        <end position="118"/>
    </location>
</feature>
<evidence type="ECO:0000313" key="2">
    <source>
        <dbReference type="EMBL" id="EUB58835.1"/>
    </source>
</evidence>
<feature type="transmembrane region" description="Helical" evidence="1">
    <location>
        <begin position="75"/>
        <end position="94"/>
    </location>
</feature>
<proteinExistence type="predicted"/>